<dbReference type="GO" id="GO:0071590">
    <property type="term" value="P:nicotinamide riboside biosynthetic process"/>
    <property type="evidence" value="ECO:0007669"/>
    <property type="project" value="TreeGrafter"/>
</dbReference>
<dbReference type="GO" id="GO:0009117">
    <property type="term" value="P:nucleotide metabolic process"/>
    <property type="evidence" value="ECO:0007669"/>
    <property type="project" value="UniProtKB-KW"/>
</dbReference>
<keyword evidence="8" id="KW-0067">ATP-binding</keyword>
<evidence type="ECO:0000313" key="14">
    <source>
        <dbReference type="Proteomes" id="UP001217417"/>
    </source>
</evidence>
<protein>
    <recommendedName>
        <fullName evidence="4 12">IMP-specific 5'-nucleotidase 1</fullName>
        <ecNumber evidence="12">3.1.3.-</ecNumber>
    </recommendedName>
</protein>
<evidence type="ECO:0000256" key="6">
    <source>
        <dbReference type="ARBA" id="ARBA00022741"/>
    </source>
</evidence>
<keyword evidence="6" id="KW-0547">Nucleotide-binding</keyword>
<comment type="catalytic activity">
    <reaction evidence="11">
        <text>IMP + H2O = inosine + phosphate</text>
        <dbReference type="Rhea" id="RHEA:27718"/>
        <dbReference type="ChEBI" id="CHEBI:15377"/>
        <dbReference type="ChEBI" id="CHEBI:17596"/>
        <dbReference type="ChEBI" id="CHEBI:43474"/>
        <dbReference type="ChEBI" id="CHEBI:58053"/>
        <dbReference type="EC" id="3.1.3.99"/>
    </reaction>
</comment>
<evidence type="ECO:0000256" key="7">
    <source>
        <dbReference type="ARBA" id="ARBA00022801"/>
    </source>
</evidence>
<evidence type="ECO:0000256" key="5">
    <source>
        <dbReference type="ARBA" id="ARBA00022723"/>
    </source>
</evidence>
<comment type="subunit">
    <text evidence="3 12">Homotetramer.</text>
</comment>
<keyword evidence="14" id="KW-1185">Reference proteome</keyword>
<keyword evidence="10 12" id="KW-0546">Nucleotide metabolism</keyword>
<reference evidence="13" key="1">
    <citation type="submission" date="2023-03" db="EMBL/GenBank/DDBJ databases">
        <title>Near-Complete genome sequence of Lipomyces tetrasporous NRRL Y-64009, an oleaginous yeast capable of growing on lignocellulosic hydrolysates.</title>
        <authorList>
            <consortium name="Lawrence Berkeley National Laboratory"/>
            <person name="Jagtap S.S."/>
            <person name="Liu J.-J."/>
            <person name="Walukiewicz H.E."/>
            <person name="Pangilinan J."/>
            <person name="Lipzen A."/>
            <person name="Ahrendt S."/>
            <person name="Koriabine M."/>
            <person name="Cobaugh K."/>
            <person name="Salamov A."/>
            <person name="Yoshinaga Y."/>
            <person name="Ng V."/>
            <person name="Daum C."/>
            <person name="Grigoriev I.V."/>
            <person name="Slininger P.J."/>
            <person name="Dien B.S."/>
            <person name="Jin Y.-S."/>
            <person name="Rao C.V."/>
        </authorList>
    </citation>
    <scope>NUCLEOTIDE SEQUENCE</scope>
    <source>
        <strain evidence="13">NRRL Y-64009</strain>
    </source>
</reference>
<gene>
    <name evidence="13" type="ORF">POJ06DRAFT_289447</name>
</gene>
<dbReference type="GO" id="GO:0006190">
    <property type="term" value="P:inosine salvage"/>
    <property type="evidence" value="ECO:0007669"/>
    <property type="project" value="InterPro"/>
</dbReference>
<name>A0AAD7QW11_9ASCO</name>
<dbReference type="Pfam" id="PF06437">
    <property type="entry name" value="ISN1"/>
    <property type="match status" value="1"/>
</dbReference>
<evidence type="ECO:0000256" key="12">
    <source>
        <dbReference type="PIRNR" id="PIRNR028836"/>
    </source>
</evidence>
<organism evidence="13 14">
    <name type="scientific">Lipomyces tetrasporus</name>
    <dbReference type="NCBI Taxonomy" id="54092"/>
    <lineage>
        <taxon>Eukaryota</taxon>
        <taxon>Fungi</taxon>
        <taxon>Dikarya</taxon>
        <taxon>Ascomycota</taxon>
        <taxon>Saccharomycotina</taxon>
        <taxon>Lipomycetes</taxon>
        <taxon>Lipomycetales</taxon>
        <taxon>Lipomycetaceae</taxon>
        <taxon>Lipomyces</taxon>
    </lineage>
</organism>
<proteinExistence type="inferred from homology"/>
<keyword evidence="7 12" id="KW-0378">Hydrolase</keyword>
<evidence type="ECO:0000313" key="13">
    <source>
        <dbReference type="EMBL" id="KAJ8100922.1"/>
    </source>
</evidence>
<dbReference type="AlphaFoldDB" id="A0AAD7QW11"/>
<dbReference type="GO" id="GO:0005524">
    <property type="term" value="F:ATP binding"/>
    <property type="evidence" value="ECO:0007669"/>
    <property type="project" value="UniProtKB-KW"/>
</dbReference>
<keyword evidence="5" id="KW-0479">Metal-binding</keyword>
<dbReference type="Proteomes" id="UP001217417">
    <property type="component" value="Unassembled WGS sequence"/>
</dbReference>
<dbReference type="PANTHER" id="PTHR28213:SF1">
    <property type="entry name" value="IMP-SPECIFIC 5'-NUCLEOTIDASE 1"/>
    <property type="match status" value="1"/>
</dbReference>
<dbReference type="GO" id="GO:0008253">
    <property type="term" value="F:5'-nucleotidase activity"/>
    <property type="evidence" value="ECO:0007669"/>
    <property type="project" value="InterPro"/>
</dbReference>
<evidence type="ECO:0000256" key="2">
    <source>
        <dbReference type="ARBA" id="ARBA00005307"/>
    </source>
</evidence>
<dbReference type="PIRSF" id="PIRSF028836">
    <property type="entry name" value="ISN1"/>
    <property type="match status" value="1"/>
</dbReference>
<dbReference type="EC" id="3.1.3.-" evidence="12"/>
<comment type="function">
    <text evidence="12">IMP-specific 5'-nucleotidase involved in IMP (inositol monophosphate) degradation.</text>
</comment>
<dbReference type="InterPro" id="IPR036412">
    <property type="entry name" value="HAD-like_sf"/>
</dbReference>
<evidence type="ECO:0000256" key="11">
    <source>
        <dbReference type="ARBA" id="ARBA00047413"/>
    </source>
</evidence>
<dbReference type="InterPro" id="IPR009453">
    <property type="entry name" value="ISN1"/>
</dbReference>
<evidence type="ECO:0000256" key="3">
    <source>
        <dbReference type="ARBA" id="ARBA00011881"/>
    </source>
</evidence>
<evidence type="ECO:0000256" key="9">
    <source>
        <dbReference type="ARBA" id="ARBA00022842"/>
    </source>
</evidence>
<keyword evidence="9 12" id="KW-0460">Magnesium</keyword>
<dbReference type="GeneID" id="80885480"/>
<accession>A0AAD7QW11</accession>
<sequence length="436" mass="48805">MTTKYRVEYALKSHRRDGFIEWIKGLLAVPFVLHSEPAAYIKGVESWAEATGITRQQYAAIMSDIEQLIEDQRRDRILAQINEVENEKNGTPHLAKIRHLVPSVGTFFTKLPLEKAFYAQDAKRAISCRRLVSPSFNDVRLILNTAQIMTLASAEESLKLVTLDGDVTLYEDGQSVTVDSPIIPALLELLKRDIAIGIVTAAGYADTSGTRYKERLEGILLAVRDSTELTPAQKRNLLVMGGESNFLFRFSVDSGTLVYVDREEWILPEMADWEEGDIQSLLDLAEEVISSCQHVMNLNGEVVRKDRAVGIVPLLGKKMIREDLEEVVLGTQRRLEFSEYGRKINFCAFNGGSDVWVDIGDKRLGVKALQRYLGQISGRQTLHVGDQFASIGANDFKARLAACTVWVADPSETLDALQELCGYIDKYATKRFKPQA</sequence>
<evidence type="ECO:0000256" key="10">
    <source>
        <dbReference type="ARBA" id="ARBA00023080"/>
    </source>
</evidence>
<dbReference type="GO" id="GO:0000287">
    <property type="term" value="F:magnesium ion binding"/>
    <property type="evidence" value="ECO:0007669"/>
    <property type="project" value="InterPro"/>
</dbReference>
<comment type="similarity">
    <text evidence="2 12">Belongs to the ISN1 family.</text>
</comment>
<evidence type="ECO:0000256" key="1">
    <source>
        <dbReference type="ARBA" id="ARBA00001946"/>
    </source>
</evidence>
<comment type="caution">
    <text evidence="13">The sequence shown here is derived from an EMBL/GenBank/DDBJ whole genome shotgun (WGS) entry which is preliminary data.</text>
</comment>
<dbReference type="SUPFAM" id="SSF56784">
    <property type="entry name" value="HAD-like"/>
    <property type="match status" value="1"/>
</dbReference>
<comment type="cofactor">
    <cofactor evidence="1 12">
        <name>Mg(2+)</name>
        <dbReference type="ChEBI" id="CHEBI:18420"/>
    </cofactor>
</comment>
<evidence type="ECO:0000256" key="8">
    <source>
        <dbReference type="ARBA" id="ARBA00022840"/>
    </source>
</evidence>
<dbReference type="PANTHER" id="PTHR28213">
    <property type="entry name" value="IMP-SPECIFIC 5'-NUCLEOTIDASE 1"/>
    <property type="match status" value="1"/>
</dbReference>
<dbReference type="EMBL" id="JARPMG010000004">
    <property type="protein sequence ID" value="KAJ8100922.1"/>
    <property type="molecule type" value="Genomic_DNA"/>
</dbReference>
<dbReference type="RefSeq" id="XP_056044372.1">
    <property type="nucleotide sequence ID" value="XM_056190314.1"/>
</dbReference>
<evidence type="ECO:0000256" key="4">
    <source>
        <dbReference type="ARBA" id="ARBA00015544"/>
    </source>
</evidence>
<dbReference type="GO" id="GO:0071592">
    <property type="term" value="P:nicotinic acid riboside biosynthetic process"/>
    <property type="evidence" value="ECO:0007669"/>
    <property type="project" value="TreeGrafter"/>
</dbReference>